<proteinExistence type="predicted"/>
<evidence type="ECO:0000313" key="1">
    <source>
        <dbReference type="EMBL" id="AWY97634.1"/>
    </source>
</evidence>
<dbReference type="AlphaFoldDB" id="A0A2Z4U9U3"/>
<dbReference type="InterPro" id="IPR037208">
    <property type="entry name" value="Spo0E-like_sf"/>
</dbReference>
<name>A0A2Z4U9U3_9FIRM</name>
<dbReference type="KEGG" id="blau:DQQ01_05120"/>
<dbReference type="RefSeq" id="WP_111918955.1">
    <property type="nucleotide sequence ID" value="NZ_CAUWHR010000001.1"/>
</dbReference>
<dbReference type="InterPro" id="IPR036638">
    <property type="entry name" value="HLH_DNA-bd_sf"/>
</dbReference>
<dbReference type="EMBL" id="CP030280">
    <property type="protein sequence ID" value="AWY97634.1"/>
    <property type="molecule type" value="Genomic_DNA"/>
</dbReference>
<protein>
    <recommendedName>
        <fullName evidence="3">Aspartyl-phosphate phosphatase Spo0E family protein</fullName>
    </recommendedName>
</protein>
<dbReference type="GO" id="GO:0043937">
    <property type="term" value="P:regulation of sporulation"/>
    <property type="evidence" value="ECO:0007669"/>
    <property type="project" value="InterPro"/>
</dbReference>
<organism evidence="1 2">
    <name type="scientific">Blautia argi</name>
    <dbReference type="NCBI Taxonomy" id="1912897"/>
    <lineage>
        <taxon>Bacteria</taxon>
        <taxon>Bacillati</taxon>
        <taxon>Bacillota</taxon>
        <taxon>Clostridia</taxon>
        <taxon>Lachnospirales</taxon>
        <taxon>Lachnospiraceae</taxon>
        <taxon>Blautia</taxon>
    </lineage>
</organism>
<keyword evidence="2" id="KW-1185">Reference proteome</keyword>
<evidence type="ECO:0000313" key="2">
    <source>
        <dbReference type="Proteomes" id="UP000250003"/>
    </source>
</evidence>
<evidence type="ECO:0008006" key="3">
    <source>
        <dbReference type="Google" id="ProtNLM"/>
    </source>
</evidence>
<dbReference type="GO" id="GO:0046983">
    <property type="term" value="F:protein dimerization activity"/>
    <property type="evidence" value="ECO:0007669"/>
    <property type="project" value="InterPro"/>
</dbReference>
<dbReference type="Gene3D" id="4.10.280.10">
    <property type="entry name" value="Helix-loop-helix DNA-binding domain"/>
    <property type="match status" value="1"/>
</dbReference>
<dbReference type="SUPFAM" id="SSF140500">
    <property type="entry name" value="BAS1536-like"/>
    <property type="match status" value="1"/>
</dbReference>
<accession>A0A2Z4U9U3</accession>
<dbReference type="InterPro" id="IPR018540">
    <property type="entry name" value="Spo0E-like"/>
</dbReference>
<dbReference type="Proteomes" id="UP000250003">
    <property type="component" value="Chromosome"/>
</dbReference>
<sequence length="49" mass="5683">MTQRELQEKIEEARKILDKAIEDKAGFSKILAISQSLDTLIEEYMQKQA</sequence>
<gene>
    <name evidence="1" type="ORF">DQQ01_05120</name>
</gene>
<dbReference type="Pfam" id="PF09388">
    <property type="entry name" value="SpoOE-like"/>
    <property type="match status" value="1"/>
</dbReference>
<reference evidence="2" key="1">
    <citation type="submission" date="2018-06" db="EMBL/GenBank/DDBJ databases">
        <title>Description of Blautia argi sp. nov., a new anaerobic isolated from dog feces.</title>
        <authorList>
            <person name="Chang Y.-H."/>
            <person name="Paek J."/>
            <person name="Shin Y."/>
        </authorList>
    </citation>
    <scope>NUCLEOTIDE SEQUENCE [LARGE SCALE GENOMIC DNA]</scope>
    <source>
        <strain evidence="2">KCTC 15426</strain>
    </source>
</reference>